<reference evidence="1" key="1">
    <citation type="submission" date="2022-04" db="EMBL/GenBank/DDBJ databases">
        <title>Chromosome-scale genome assembly of Holotrichia oblita Faldermann.</title>
        <authorList>
            <person name="Rongchong L."/>
        </authorList>
    </citation>
    <scope>NUCLEOTIDE SEQUENCE</scope>
    <source>
        <strain evidence="1">81SQS9</strain>
    </source>
</reference>
<proteinExistence type="predicted"/>
<dbReference type="Proteomes" id="UP001056778">
    <property type="component" value="Chromosome 8"/>
</dbReference>
<accession>A0ACB9SRA6</accession>
<name>A0ACB9SRA6_HOLOL</name>
<keyword evidence="2" id="KW-1185">Reference proteome</keyword>
<dbReference type="EMBL" id="CM043022">
    <property type="protein sequence ID" value="KAI4456272.1"/>
    <property type="molecule type" value="Genomic_DNA"/>
</dbReference>
<comment type="caution">
    <text evidence="1">The sequence shown here is derived from an EMBL/GenBank/DDBJ whole genome shotgun (WGS) entry which is preliminary data.</text>
</comment>
<organism evidence="1 2">
    <name type="scientific">Holotrichia oblita</name>
    <name type="common">Chafer beetle</name>
    <dbReference type="NCBI Taxonomy" id="644536"/>
    <lineage>
        <taxon>Eukaryota</taxon>
        <taxon>Metazoa</taxon>
        <taxon>Ecdysozoa</taxon>
        <taxon>Arthropoda</taxon>
        <taxon>Hexapoda</taxon>
        <taxon>Insecta</taxon>
        <taxon>Pterygota</taxon>
        <taxon>Neoptera</taxon>
        <taxon>Endopterygota</taxon>
        <taxon>Coleoptera</taxon>
        <taxon>Polyphaga</taxon>
        <taxon>Scarabaeiformia</taxon>
        <taxon>Scarabaeidae</taxon>
        <taxon>Melolonthinae</taxon>
        <taxon>Holotrichia</taxon>
    </lineage>
</organism>
<gene>
    <name evidence="1" type="ORF">MML48_8g00010470</name>
</gene>
<protein>
    <submittedName>
        <fullName evidence="1">Coiled-coil domain-containing protein 32</fullName>
    </submittedName>
</protein>
<evidence type="ECO:0000313" key="2">
    <source>
        <dbReference type="Proteomes" id="UP001056778"/>
    </source>
</evidence>
<evidence type="ECO:0000313" key="1">
    <source>
        <dbReference type="EMBL" id="KAI4456272.1"/>
    </source>
</evidence>
<sequence>MDPWNNSNQTNNEDCSNQFEDNFLPETTKLPDSEKYLAILEEKLNKIKSNPNVIEQLTQKKEECLNQLLNGPEYIHSDDLVLDEPVESTAIMRTILPQKQALTQGEIVELLKYERLENSDVDSPEEKKSDT</sequence>